<dbReference type="InterPro" id="IPR000531">
    <property type="entry name" value="Beta-barrel_TonB"/>
</dbReference>
<dbReference type="Gene3D" id="2.170.130.10">
    <property type="entry name" value="TonB-dependent receptor, plug domain"/>
    <property type="match status" value="1"/>
</dbReference>
<evidence type="ECO:0000259" key="7">
    <source>
        <dbReference type="Pfam" id="PF07715"/>
    </source>
</evidence>
<keyword evidence="9" id="KW-1185">Reference proteome</keyword>
<evidence type="ECO:0000259" key="6">
    <source>
        <dbReference type="Pfam" id="PF00593"/>
    </source>
</evidence>
<dbReference type="RefSeq" id="WP_193909690.1">
    <property type="nucleotide sequence ID" value="NZ_PRDL01000001.1"/>
</dbReference>
<reference evidence="8" key="1">
    <citation type="submission" date="2018-07" db="EMBL/GenBank/DDBJ databases">
        <title>Genome assembly of strain Ka43.</title>
        <authorList>
            <person name="Kukolya J."/>
            <person name="Nagy I."/>
            <person name="Horvath B."/>
            <person name="Toth A."/>
        </authorList>
    </citation>
    <scope>NUCLEOTIDE SEQUENCE</scope>
    <source>
        <strain evidence="8">KB43</strain>
    </source>
</reference>
<accession>A0A928V3P2</accession>
<feature type="domain" description="TonB-dependent receptor plug" evidence="7">
    <location>
        <begin position="58"/>
        <end position="162"/>
    </location>
</feature>
<protein>
    <submittedName>
        <fullName evidence="8">TonB-dependent receptor</fullName>
    </submittedName>
</protein>
<comment type="caution">
    <text evidence="8">The sequence shown here is derived from an EMBL/GenBank/DDBJ whole genome shotgun (WGS) entry which is preliminary data.</text>
</comment>
<evidence type="ECO:0000313" key="8">
    <source>
        <dbReference type="EMBL" id="MBE8717697.1"/>
    </source>
</evidence>
<dbReference type="InterPro" id="IPR010104">
    <property type="entry name" value="TonB_rcpt_bac"/>
</dbReference>
<evidence type="ECO:0000256" key="5">
    <source>
        <dbReference type="SAM" id="SignalP"/>
    </source>
</evidence>
<evidence type="ECO:0000256" key="3">
    <source>
        <dbReference type="ARBA" id="ARBA00023237"/>
    </source>
</evidence>
<keyword evidence="8" id="KW-0675">Receptor</keyword>
<feature type="signal peptide" evidence="5">
    <location>
        <begin position="1"/>
        <end position="29"/>
    </location>
</feature>
<dbReference type="NCBIfam" id="TIGR01782">
    <property type="entry name" value="TonB-Xanth-Caul"/>
    <property type="match status" value="1"/>
</dbReference>
<dbReference type="Pfam" id="PF07715">
    <property type="entry name" value="Plug"/>
    <property type="match status" value="1"/>
</dbReference>
<keyword evidence="3" id="KW-0998">Cell outer membrane</keyword>
<feature type="chain" id="PRO_5036805434" evidence="5">
    <location>
        <begin position="30"/>
        <end position="1005"/>
    </location>
</feature>
<keyword evidence="2 4" id="KW-0472">Membrane</keyword>
<keyword evidence="5" id="KW-0732">Signal</keyword>
<feature type="domain" description="TonB-dependent receptor-like beta-barrel" evidence="6">
    <location>
        <begin position="435"/>
        <end position="972"/>
    </location>
</feature>
<gene>
    <name evidence="8" type="ORF">C4F51_10935</name>
</gene>
<evidence type="ECO:0000256" key="1">
    <source>
        <dbReference type="ARBA" id="ARBA00004442"/>
    </source>
</evidence>
<dbReference type="AlphaFoldDB" id="A0A928V3P2"/>
<evidence type="ECO:0000256" key="4">
    <source>
        <dbReference type="RuleBase" id="RU003357"/>
    </source>
</evidence>
<evidence type="ECO:0000256" key="2">
    <source>
        <dbReference type="ARBA" id="ARBA00023136"/>
    </source>
</evidence>
<dbReference type="PANTHER" id="PTHR40980:SF3">
    <property type="entry name" value="TONB-DEPENDENT RECEPTOR-LIKE BETA-BARREL DOMAIN-CONTAINING PROTEIN"/>
    <property type="match status" value="1"/>
</dbReference>
<dbReference type="Pfam" id="PF00593">
    <property type="entry name" value="TonB_dep_Rec_b-barrel"/>
    <property type="match status" value="1"/>
</dbReference>
<dbReference type="EMBL" id="PRDL01000001">
    <property type="protein sequence ID" value="MBE8717697.1"/>
    <property type="molecule type" value="Genomic_DNA"/>
</dbReference>
<dbReference type="InterPro" id="IPR036942">
    <property type="entry name" value="Beta-barrel_TonB_sf"/>
</dbReference>
<dbReference type="PANTHER" id="PTHR40980">
    <property type="entry name" value="PLUG DOMAIN-CONTAINING PROTEIN"/>
    <property type="match status" value="1"/>
</dbReference>
<comment type="similarity">
    <text evidence="4">Belongs to the TonB-dependent receptor family.</text>
</comment>
<keyword evidence="4" id="KW-0798">TonB box</keyword>
<evidence type="ECO:0000313" key="9">
    <source>
        <dbReference type="Proteomes" id="UP000652567"/>
    </source>
</evidence>
<dbReference type="SUPFAM" id="SSF56935">
    <property type="entry name" value="Porins"/>
    <property type="match status" value="1"/>
</dbReference>
<name>A0A928V3P2_9GAMM</name>
<dbReference type="Gene3D" id="2.40.170.20">
    <property type="entry name" value="TonB-dependent receptor, beta-barrel domain"/>
    <property type="match status" value="1"/>
</dbReference>
<dbReference type="InterPro" id="IPR037066">
    <property type="entry name" value="Plug_dom_sf"/>
</dbReference>
<dbReference type="InterPro" id="IPR012910">
    <property type="entry name" value="Plug_dom"/>
</dbReference>
<dbReference type="Proteomes" id="UP000652567">
    <property type="component" value="Unassembled WGS sequence"/>
</dbReference>
<comment type="subcellular location">
    <subcellularLocation>
        <location evidence="1 4">Cell outer membrane</location>
    </subcellularLocation>
</comment>
<dbReference type="GO" id="GO:0009279">
    <property type="term" value="C:cell outer membrane"/>
    <property type="evidence" value="ECO:0007669"/>
    <property type="project" value="UniProtKB-SubCell"/>
</dbReference>
<organism evidence="8 9">
    <name type="scientific">Cellvibrio polysaccharolyticus</name>
    <dbReference type="NCBI Taxonomy" id="2082724"/>
    <lineage>
        <taxon>Bacteria</taxon>
        <taxon>Pseudomonadati</taxon>
        <taxon>Pseudomonadota</taxon>
        <taxon>Gammaproteobacteria</taxon>
        <taxon>Cellvibrionales</taxon>
        <taxon>Cellvibrionaceae</taxon>
        <taxon>Cellvibrio</taxon>
    </lineage>
</organism>
<sequence>MGSPHFKKTILSSCVAALSVAVLASPAIAQNAGVDGGSVEEIVVTGIRGSQKAAVDVKRNSAVIVDSIVAEDIGKLPDVTIADSLQRVSGVQIDREAGEGSSLNVRGMPQVLTTLNGEAFLSPWSLTKVSANYSDIPASMVAGVDVIKSQSASTAAGGISGVIDLKTRRALDMEQGWTGTAALETSEGSITKDANHDVNAFVAWNNGDLGFTFGAFSSLTNAANYQMYEDSRLGFVNAGGDPLDLNGDGNTTTDRYLVPAGYGVKAYVMEREREGFATSFQSRLSDSLTFTGEVFYTKMDQYDRGVETQFNGSRDSNYDVLRPGSVTTKETVVRGTGNTPDRVINSLQVAVVEAPDFQATTKSKQNHTDAINSNFELAFDSGEAFKGSVRYIHAEANRKSEEASFQQGTPAWYWIDADNDGVNDPRDPFLVTVDYTKEYPTFTYGDDLSSIDRLNLFQAAAFEQKDEATMDVLRADGSYEFEVADFKSFDFGVRVDRRDVKTTKSDYMTPTGRYSTWADPAVPEELQFKELPGDYVWQRYPDWYDFKGNADMGQAPFDNLKSQLISYNDFGPFNGFESGVAALNPKSLDNVNGFMNSLYPGATKFADPAKAYSVVEDSASIYFQGNFENDQGLFGIPYAGNLGLRVVETKREVVNSTYAAGAVPAPGSYYGGGAEAAMGKPPAGWQVMYKQLGTKTTKTSFTDVLPAANISFFPTDDVIVRFGYNKTMSQNDLVNVGEDEVLWYQEYKVYTPDGTREDAEGKYNVVTSPGGGNHQGNPNVKPWRADNWNASAEWYFAEGSILGIGVFLIQVDTATETLQEARTYPDSDGVVRRTANVWTTQNVSASDLAGFEVGYKQSFDFLPGIFGNTGVEFNYTYSDSDSGDEDLEGKSFPLQSNSEHQYNAILWYQGEKLSSRIAYNWRSDIFQGRVGLNTNEAPISMGNWTEAAGYLDVSVNYDVIDNVTVYVQGTNLTETNYRNYAQFENQFHSLSVQERRIAAGIRVRL</sequence>
<proteinExistence type="inferred from homology"/>